<dbReference type="InterPro" id="IPR005318">
    <property type="entry name" value="OM_porin_bac"/>
</dbReference>
<dbReference type="Proteomes" id="UP000226420">
    <property type="component" value="Unassembled WGS sequence"/>
</dbReference>
<dbReference type="Gene3D" id="2.40.160.10">
    <property type="entry name" value="Porin"/>
    <property type="match status" value="1"/>
</dbReference>
<reference evidence="5 6" key="1">
    <citation type="submission" date="2016-10" db="EMBL/GenBank/DDBJ databases">
        <authorList>
            <person name="Varghese N."/>
            <person name="Submissions S."/>
        </authorList>
    </citation>
    <scope>NUCLEOTIDE SEQUENCE [LARGE SCALE GENOMIC DNA]</scope>
    <source>
        <strain evidence="5 6">DSM 5563</strain>
    </source>
</reference>
<dbReference type="EMBL" id="FOLW01000003">
    <property type="protein sequence ID" value="SFC68762.1"/>
    <property type="molecule type" value="Genomic_DNA"/>
</dbReference>
<dbReference type="GO" id="GO:0015288">
    <property type="term" value="F:porin activity"/>
    <property type="evidence" value="ECO:0007669"/>
    <property type="project" value="TreeGrafter"/>
</dbReference>
<dbReference type="AlphaFoldDB" id="A0AAJ4WA49"/>
<name>A0AAJ4WA49_9GAMM</name>
<organism evidence="5 6">
    <name type="scientific">Pragia fontium DSM 5563 = ATCC 49100</name>
    <dbReference type="NCBI Taxonomy" id="1122977"/>
    <lineage>
        <taxon>Bacteria</taxon>
        <taxon>Pseudomonadati</taxon>
        <taxon>Pseudomonadota</taxon>
        <taxon>Gammaproteobacteria</taxon>
        <taxon>Enterobacterales</taxon>
        <taxon>Budviciaceae</taxon>
        <taxon>Pragia</taxon>
    </lineage>
</organism>
<dbReference type="PANTHER" id="PTHR34596">
    <property type="entry name" value="CHITOPORIN"/>
    <property type="match status" value="1"/>
</dbReference>
<evidence type="ECO:0000256" key="2">
    <source>
        <dbReference type="ARBA" id="ARBA00022448"/>
    </source>
</evidence>
<sequence length="442" mass="50072">MKKIIGPCLIASLISLTANATSSDKNNTASPLANNPFFQDAKLDISTRNYWKYLKEDESQPKEVHSAWGQNVILKFESGYFADFIGFDATYTSVIKLAASDYFSTRSLLYNDGPGFDKSNAAGFNKMGERYVKIKYVLDDLKFNAKGGWQIIKNTGILTASNRLSQNSYLGYSGQVSYENLSLDAVYVTSSINRDAPDKVHFLTKDNRVIDNIISTGLNYKDKDLSAAYFYGEADNYLRRHGMELSYRANQHLTLGSQIYGTYALDDYKSMSASRKEFDNHAWHYAFDAKWQQQKWGNKLGIAYTRAEKNNAIGYYARHVSKNMRGRFNAMTSAGSDYMRDGELALSTATDYLVTPDLKMGLLMNYGQFDYKSNTVRTGEVNVFGHWIPKDNTFKNLSIFAMFGPGWSYKHKNRTPTLYNGDVGRAHNLAGEIIIDYKFNLF</sequence>
<accession>A0AAJ4WA49</accession>
<dbReference type="InterPro" id="IPR023614">
    <property type="entry name" value="Porin_dom_sf"/>
</dbReference>
<evidence type="ECO:0000313" key="6">
    <source>
        <dbReference type="Proteomes" id="UP000226420"/>
    </source>
</evidence>
<dbReference type="Pfam" id="PF03573">
    <property type="entry name" value="OprD"/>
    <property type="match status" value="1"/>
</dbReference>
<evidence type="ECO:0000256" key="3">
    <source>
        <dbReference type="ARBA" id="ARBA00022729"/>
    </source>
</evidence>
<keyword evidence="3 4" id="KW-0732">Signal</keyword>
<protein>
    <submittedName>
        <fullName evidence="5">Outer membrane porin, OprD family</fullName>
    </submittedName>
</protein>
<dbReference type="RefSeq" id="WP_074821970.1">
    <property type="nucleotide sequence ID" value="NZ_FOLW01000003.1"/>
</dbReference>
<evidence type="ECO:0000313" key="5">
    <source>
        <dbReference type="EMBL" id="SFC68762.1"/>
    </source>
</evidence>
<dbReference type="PANTHER" id="PTHR34596:SF2">
    <property type="entry name" value="CHITOPORIN"/>
    <property type="match status" value="1"/>
</dbReference>
<feature type="signal peptide" evidence="4">
    <location>
        <begin position="1"/>
        <end position="20"/>
    </location>
</feature>
<keyword evidence="2" id="KW-0813">Transport</keyword>
<proteinExistence type="inferred from homology"/>
<evidence type="ECO:0000256" key="4">
    <source>
        <dbReference type="SAM" id="SignalP"/>
    </source>
</evidence>
<comment type="similarity">
    <text evidence="1">Belongs to the outer membrane porin (Opr) (TC 1.B.25) family.</text>
</comment>
<feature type="chain" id="PRO_5042479923" evidence="4">
    <location>
        <begin position="21"/>
        <end position="442"/>
    </location>
</feature>
<dbReference type="GO" id="GO:0016020">
    <property type="term" value="C:membrane"/>
    <property type="evidence" value="ECO:0007669"/>
    <property type="project" value="InterPro"/>
</dbReference>
<evidence type="ECO:0000256" key="1">
    <source>
        <dbReference type="ARBA" id="ARBA00009075"/>
    </source>
</evidence>
<gene>
    <name evidence="5" type="ORF">SAMN02745723_103322</name>
</gene>
<comment type="caution">
    <text evidence="5">The sequence shown here is derived from an EMBL/GenBank/DDBJ whole genome shotgun (WGS) entry which is preliminary data.</text>
</comment>